<evidence type="ECO:0000313" key="2">
    <source>
        <dbReference type="EMBL" id="OIQ69611.1"/>
    </source>
</evidence>
<dbReference type="InterPro" id="IPR010921">
    <property type="entry name" value="Trp_repressor/repl_initiator"/>
</dbReference>
<evidence type="ECO:0000256" key="1">
    <source>
        <dbReference type="SAM" id="MobiDB-lite"/>
    </source>
</evidence>
<dbReference type="EMBL" id="MLJW01004628">
    <property type="protein sequence ID" value="OIQ69611.1"/>
    <property type="molecule type" value="Genomic_DNA"/>
</dbReference>
<dbReference type="GO" id="GO:0043565">
    <property type="term" value="F:sequence-specific DNA binding"/>
    <property type="evidence" value="ECO:0007669"/>
    <property type="project" value="InterPro"/>
</dbReference>
<accession>A0A1J5PWC4</accession>
<sequence length="118" mass="13039">MVEPSVARGGAAGGSGLENPPLRWRAKRKAEVVLRLLRGESLDALSRQTAVPVPRLEEWRTQALSGIEAALQMRAPDDPAQLRLDEANRRIGELSMEVELLRARCEKQGPFAGRRSRS</sequence>
<dbReference type="AlphaFoldDB" id="A0A1J5PWC4"/>
<gene>
    <name evidence="2" type="ORF">GALL_487870</name>
</gene>
<feature type="region of interest" description="Disordered" evidence="1">
    <location>
        <begin position="1"/>
        <end position="21"/>
    </location>
</feature>
<organism evidence="2">
    <name type="scientific">mine drainage metagenome</name>
    <dbReference type="NCBI Taxonomy" id="410659"/>
    <lineage>
        <taxon>unclassified sequences</taxon>
        <taxon>metagenomes</taxon>
        <taxon>ecological metagenomes</taxon>
    </lineage>
</organism>
<protein>
    <recommendedName>
        <fullName evidence="3">Transposase</fullName>
    </recommendedName>
</protein>
<dbReference type="SUPFAM" id="SSF48295">
    <property type="entry name" value="TrpR-like"/>
    <property type="match status" value="1"/>
</dbReference>
<reference evidence="2" key="1">
    <citation type="submission" date="2016-10" db="EMBL/GenBank/DDBJ databases">
        <title>Sequence of Gallionella enrichment culture.</title>
        <authorList>
            <person name="Poehlein A."/>
            <person name="Muehling M."/>
            <person name="Daniel R."/>
        </authorList>
    </citation>
    <scope>NUCLEOTIDE SEQUENCE</scope>
</reference>
<name>A0A1J5PWC4_9ZZZZ</name>
<comment type="caution">
    <text evidence="2">The sequence shown here is derived from an EMBL/GenBank/DDBJ whole genome shotgun (WGS) entry which is preliminary data.</text>
</comment>
<proteinExistence type="predicted"/>
<evidence type="ECO:0008006" key="3">
    <source>
        <dbReference type="Google" id="ProtNLM"/>
    </source>
</evidence>